<evidence type="ECO:0000313" key="11">
    <source>
        <dbReference type="EMBL" id="MCP3055203.1"/>
    </source>
</evidence>
<comment type="subcellular location">
    <subcellularLocation>
        <location evidence="1 9">Cell inner membrane</location>
        <topology evidence="1 9">Multi-pass membrane protein</topology>
    </subcellularLocation>
</comment>
<gene>
    <name evidence="11" type="ORF">MJ956_08575</name>
</gene>
<proteinExistence type="inferred from homology"/>
<name>A0A9X2H8I6_9HYPH</name>
<evidence type="ECO:0000256" key="9">
    <source>
        <dbReference type="RuleBase" id="RU369079"/>
    </source>
</evidence>
<dbReference type="Pfam" id="PF04290">
    <property type="entry name" value="DctQ"/>
    <property type="match status" value="1"/>
</dbReference>
<evidence type="ECO:0000256" key="6">
    <source>
        <dbReference type="ARBA" id="ARBA00022989"/>
    </source>
</evidence>
<comment type="subunit">
    <text evidence="9">The complex comprises the extracytoplasmic solute receptor protein and the two transmembrane proteins.</text>
</comment>
<evidence type="ECO:0000256" key="8">
    <source>
        <dbReference type="ARBA" id="ARBA00038436"/>
    </source>
</evidence>
<evidence type="ECO:0000256" key="3">
    <source>
        <dbReference type="ARBA" id="ARBA00022475"/>
    </source>
</evidence>
<comment type="function">
    <text evidence="9">Part of the tripartite ATP-independent periplasmic (TRAP) transport system.</text>
</comment>
<feature type="transmembrane region" description="Helical" evidence="9">
    <location>
        <begin position="65"/>
        <end position="87"/>
    </location>
</feature>
<dbReference type="EMBL" id="JALHBS010000046">
    <property type="protein sequence ID" value="MCP3055203.1"/>
    <property type="molecule type" value="Genomic_DNA"/>
</dbReference>
<organism evidence="11 12">
    <name type="scientific">Aurantimonas marianensis</name>
    <dbReference type="NCBI Taxonomy" id="2920428"/>
    <lineage>
        <taxon>Bacteria</taxon>
        <taxon>Pseudomonadati</taxon>
        <taxon>Pseudomonadota</taxon>
        <taxon>Alphaproteobacteria</taxon>
        <taxon>Hyphomicrobiales</taxon>
        <taxon>Aurantimonadaceae</taxon>
        <taxon>Aurantimonas</taxon>
    </lineage>
</organism>
<keyword evidence="2 9" id="KW-0813">Transport</keyword>
<evidence type="ECO:0000313" key="12">
    <source>
        <dbReference type="Proteomes" id="UP001155220"/>
    </source>
</evidence>
<keyword evidence="4 9" id="KW-0997">Cell inner membrane</keyword>
<dbReference type="InterPro" id="IPR055348">
    <property type="entry name" value="DctQ"/>
</dbReference>
<feature type="domain" description="Tripartite ATP-independent periplasmic transporters DctQ component" evidence="10">
    <location>
        <begin position="46"/>
        <end position="177"/>
    </location>
</feature>
<keyword evidence="5 9" id="KW-0812">Transmembrane</keyword>
<dbReference type="AlphaFoldDB" id="A0A9X2H8I6"/>
<accession>A0A9X2H8I6</accession>
<dbReference type="GO" id="GO:0022857">
    <property type="term" value="F:transmembrane transporter activity"/>
    <property type="evidence" value="ECO:0007669"/>
    <property type="project" value="UniProtKB-UniRule"/>
</dbReference>
<evidence type="ECO:0000256" key="1">
    <source>
        <dbReference type="ARBA" id="ARBA00004429"/>
    </source>
</evidence>
<feature type="transmembrane region" description="Helical" evidence="9">
    <location>
        <begin position="108"/>
        <end position="129"/>
    </location>
</feature>
<evidence type="ECO:0000259" key="10">
    <source>
        <dbReference type="Pfam" id="PF04290"/>
    </source>
</evidence>
<evidence type="ECO:0000256" key="7">
    <source>
        <dbReference type="ARBA" id="ARBA00023136"/>
    </source>
</evidence>
<keyword evidence="7 9" id="KW-0472">Membrane</keyword>
<dbReference type="RefSeq" id="WP_253964062.1">
    <property type="nucleotide sequence ID" value="NZ_JALHBS010000046.1"/>
</dbReference>
<keyword evidence="12" id="KW-1185">Reference proteome</keyword>
<evidence type="ECO:0000256" key="4">
    <source>
        <dbReference type="ARBA" id="ARBA00022519"/>
    </source>
</evidence>
<dbReference type="PANTHER" id="PTHR35011">
    <property type="entry name" value="2,3-DIKETO-L-GULONATE TRAP TRANSPORTER SMALL PERMEASE PROTEIN YIAM"/>
    <property type="match status" value="1"/>
</dbReference>
<feature type="transmembrane region" description="Helical" evidence="9">
    <location>
        <begin position="162"/>
        <end position="183"/>
    </location>
</feature>
<dbReference type="InterPro" id="IPR007387">
    <property type="entry name" value="TRAP_DctQ"/>
</dbReference>
<comment type="similarity">
    <text evidence="8 9">Belongs to the TRAP transporter small permease family.</text>
</comment>
<sequence length="194" mass="21590">MAKEADPRAAVLDAESPHPVIPQAGRLGRAIDKGGIVFAVGIVAAMLILIQEVVLRYVFNAPTIWAHETTVFLCAIAFVYGGLYCAARDSHIRVVLIYDVVRGRPKRVLNAAISFVCLIASAFFAWASWLMVERAIFRPDGSIRFESSGSAWDPSYPAYLKLFLFATLVLMAIQFMILTVNYFRSSRDRDRISN</sequence>
<keyword evidence="3" id="KW-1003">Cell membrane</keyword>
<dbReference type="Proteomes" id="UP001155220">
    <property type="component" value="Unassembled WGS sequence"/>
</dbReference>
<evidence type="ECO:0000256" key="2">
    <source>
        <dbReference type="ARBA" id="ARBA00022448"/>
    </source>
</evidence>
<dbReference type="GO" id="GO:0005886">
    <property type="term" value="C:plasma membrane"/>
    <property type="evidence" value="ECO:0007669"/>
    <property type="project" value="UniProtKB-SubCell"/>
</dbReference>
<reference evidence="11" key="1">
    <citation type="submission" date="2022-03" db="EMBL/GenBank/DDBJ databases">
        <title>Aurantimonas Liuensis sp. Nov., isolated from the hadal seawater of the Mariana Trench.</title>
        <authorList>
            <person name="Liu R."/>
        </authorList>
    </citation>
    <scope>NUCLEOTIDE SEQUENCE</scope>
    <source>
        <strain evidence="11">LRZ36</strain>
    </source>
</reference>
<keyword evidence="6 9" id="KW-1133">Transmembrane helix</keyword>
<comment type="caution">
    <text evidence="11">The sequence shown here is derived from an EMBL/GenBank/DDBJ whole genome shotgun (WGS) entry which is preliminary data.</text>
</comment>
<evidence type="ECO:0000256" key="5">
    <source>
        <dbReference type="ARBA" id="ARBA00022692"/>
    </source>
</evidence>
<protein>
    <recommendedName>
        <fullName evidence="9">TRAP transporter small permease protein</fullName>
    </recommendedName>
</protein>
<feature type="transmembrane region" description="Helical" evidence="9">
    <location>
        <begin position="36"/>
        <end position="59"/>
    </location>
</feature>